<evidence type="ECO:0000313" key="9">
    <source>
        <dbReference type="Proteomes" id="UP000189339"/>
    </source>
</evidence>
<evidence type="ECO:0000256" key="5">
    <source>
        <dbReference type="ARBA" id="ARBA00023136"/>
    </source>
</evidence>
<dbReference type="STRING" id="135739.BTO32_00730"/>
<evidence type="ECO:0000256" key="1">
    <source>
        <dbReference type="ARBA" id="ARBA00004651"/>
    </source>
</evidence>
<dbReference type="Proteomes" id="UP000189339">
    <property type="component" value="Unassembled WGS sequence"/>
</dbReference>
<dbReference type="AlphaFoldDB" id="A0A1V2DWW8"/>
<dbReference type="RefSeq" id="WP_076722532.1">
    <property type="nucleotide sequence ID" value="NZ_MSCW01000001.1"/>
</dbReference>
<dbReference type="InterPro" id="IPR018076">
    <property type="entry name" value="T2SS_GspF_dom"/>
</dbReference>
<feature type="transmembrane region" description="Helical" evidence="6">
    <location>
        <begin position="242"/>
        <end position="262"/>
    </location>
</feature>
<accession>A0A1V2DWW8</accession>
<keyword evidence="5 6" id="KW-0472">Membrane</keyword>
<evidence type="ECO:0000256" key="3">
    <source>
        <dbReference type="ARBA" id="ARBA00022692"/>
    </source>
</evidence>
<keyword evidence="3 6" id="KW-0812">Transmembrane</keyword>
<dbReference type="OrthoDB" id="6074830at2"/>
<reference evidence="8 9" key="1">
    <citation type="submission" date="2016-12" db="EMBL/GenBank/DDBJ databases">
        <title>Marinobacter lutaoensis whole genome sequencing.</title>
        <authorList>
            <person name="Verma A."/>
            <person name="Krishnamurthi S."/>
        </authorList>
    </citation>
    <scope>NUCLEOTIDE SEQUENCE [LARGE SCALE GENOMIC DNA]</scope>
    <source>
        <strain evidence="8 9">T5054</strain>
    </source>
</reference>
<feature type="transmembrane region" description="Helical" evidence="6">
    <location>
        <begin position="76"/>
        <end position="96"/>
    </location>
</feature>
<proteinExistence type="predicted"/>
<dbReference type="PANTHER" id="PTHR35007:SF1">
    <property type="entry name" value="PILUS ASSEMBLY PROTEIN"/>
    <property type="match status" value="1"/>
</dbReference>
<feature type="transmembrane region" description="Helical" evidence="6">
    <location>
        <begin position="6"/>
        <end position="27"/>
    </location>
</feature>
<feature type="domain" description="Type II secretion system protein GspF" evidence="7">
    <location>
        <begin position="137"/>
        <end position="261"/>
    </location>
</feature>
<keyword evidence="9" id="KW-1185">Reference proteome</keyword>
<organism evidence="8 9">
    <name type="scientific">Marinobacter lutaoensis</name>
    <dbReference type="NCBI Taxonomy" id="135739"/>
    <lineage>
        <taxon>Bacteria</taxon>
        <taxon>Pseudomonadati</taxon>
        <taxon>Pseudomonadota</taxon>
        <taxon>Gammaproteobacteria</taxon>
        <taxon>Pseudomonadales</taxon>
        <taxon>Marinobacteraceae</taxon>
        <taxon>Marinobacter</taxon>
    </lineage>
</organism>
<dbReference type="GO" id="GO:0005886">
    <property type="term" value="C:plasma membrane"/>
    <property type="evidence" value="ECO:0007669"/>
    <property type="project" value="UniProtKB-SubCell"/>
</dbReference>
<feature type="transmembrane region" description="Helical" evidence="6">
    <location>
        <begin position="102"/>
        <end position="119"/>
    </location>
</feature>
<sequence length="305" mass="33372">MNAQLLWLSSLGVGLLALLVLGVQVVVGHLRHTGNLKKQVLRRLNPQTVADTRKKEGIDLGPVENFLIRAGIRMSLTRLVLVLTVTAAIILALAVSRGVLEAVVALVCAVLILMTLWRIKHERLRRQIFEELPGIVDAMLRSLAAGRSVEHSLVIAFGDASPVFDPLNFRLRGAVRQGRDYTRVLDSFAELYRIPPVTQIAIALRTSAHFGSSVRPVLQEVAKAIRSRQELRREFMAATSETRFTAVVFALLPPGLAVYIVLMNKGFAQALLSTDTGHTMMAVAGVLQVLGSILIWNLIRGVGRG</sequence>
<evidence type="ECO:0000313" key="8">
    <source>
        <dbReference type="EMBL" id="ONF45037.1"/>
    </source>
</evidence>
<evidence type="ECO:0000256" key="2">
    <source>
        <dbReference type="ARBA" id="ARBA00022475"/>
    </source>
</evidence>
<keyword evidence="2" id="KW-1003">Cell membrane</keyword>
<protein>
    <submittedName>
        <fullName evidence="8">Type II secretion system protein</fullName>
    </submittedName>
</protein>
<comment type="caution">
    <text evidence="8">The sequence shown here is derived from an EMBL/GenBank/DDBJ whole genome shotgun (WGS) entry which is preliminary data.</text>
</comment>
<dbReference type="PANTHER" id="PTHR35007">
    <property type="entry name" value="INTEGRAL MEMBRANE PROTEIN-RELATED"/>
    <property type="match status" value="1"/>
</dbReference>
<name>A0A1V2DWW8_9GAMM</name>
<feature type="transmembrane region" description="Helical" evidence="6">
    <location>
        <begin position="282"/>
        <end position="299"/>
    </location>
</feature>
<keyword evidence="4 6" id="KW-1133">Transmembrane helix</keyword>
<dbReference type="Pfam" id="PF00482">
    <property type="entry name" value="T2SSF"/>
    <property type="match status" value="1"/>
</dbReference>
<gene>
    <name evidence="8" type="ORF">BTO32_00730</name>
</gene>
<comment type="subcellular location">
    <subcellularLocation>
        <location evidence="1">Cell membrane</location>
        <topology evidence="1">Multi-pass membrane protein</topology>
    </subcellularLocation>
</comment>
<evidence type="ECO:0000256" key="4">
    <source>
        <dbReference type="ARBA" id="ARBA00022989"/>
    </source>
</evidence>
<evidence type="ECO:0000259" key="7">
    <source>
        <dbReference type="Pfam" id="PF00482"/>
    </source>
</evidence>
<dbReference type="EMBL" id="MSCW01000001">
    <property type="protein sequence ID" value="ONF45037.1"/>
    <property type="molecule type" value="Genomic_DNA"/>
</dbReference>
<evidence type="ECO:0000256" key="6">
    <source>
        <dbReference type="SAM" id="Phobius"/>
    </source>
</evidence>